<dbReference type="EMBL" id="KE647057">
    <property type="protein sequence ID" value="EQB61963.1"/>
    <property type="molecule type" value="Genomic_DNA"/>
</dbReference>
<organism evidence="2 3">
    <name type="scientific">Vairimorpha apis BRL 01</name>
    <dbReference type="NCBI Taxonomy" id="1037528"/>
    <lineage>
        <taxon>Eukaryota</taxon>
        <taxon>Fungi</taxon>
        <taxon>Fungi incertae sedis</taxon>
        <taxon>Microsporidia</taxon>
        <taxon>Nosematidae</taxon>
        <taxon>Vairimorpha</taxon>
    </lineage>
</organism>
<gene>
    <name evidence="2" type="ORF">NAPIS_ORF00460</name>
</gene>
<name>T0LCC6_9MICR</name>
<reference evidence="2 3" key="1">
    <citation type="journal article" date="2013" name="BMC Genomics">
        <title>Genome sequencing and comparative genomics of honey bee microsporidia, Nosema apis reveal novel insights into host-parasite interactions.</title>
        <authorList>
            <person name="Chen Yp."/>
            <person name="Pettis J.S."/>
            <person name="Zhao Y."/>
            <person name="Liu X."/>
            <person name="Tallon L.J."/>
            <person name="Sadzewicz L.D."/>
            <person name="Li R."/>
            <person name="Zheng H."/>
            <person name="Huang S."/>
            <person name="Zhang X."/>
            <person name="Hamilton M.C."/>
            <person name="Pernal S.F."/>
            <person name="Melathopoulos A.P."/>
            <person name="Yan X."/>
            <person name="Evans J.D."/>
        </authorList>
    </citation>
    <scope>NUCLEOTIDE SEQUENCE [LARGE SCALE GENOMIC DNA]</scope>
    <source>
        <strain evidence="2 3">BRL 01</strain>
    </source>
</reference>
<dbReference type="HOGENOM" id="CLU_1503866_0_0_1"/>
<dbReference type="AlphaFoldDB" id="T0LCC6"/>
<feature type="signal peptide" evidence="1">
    <location>
        <begin position="1"/>
        <end position="17"/>
    </location>
</feature>
<evidence type="ECO:0000313" key="3">
    <source>
        <dbReference type="Proteomes" id="UP000053780"/>
    </source>
</evidence>
<dbReference type="VEuPathDB" id="MicrosporidiaDB:NAPIS_ORF00460"/>
<evidence type="ECO:0000256" key="1">
    <source>
        <dbReference type="SAM" id="SignalP"/>
    </source>
</evidence>
<sequence length="179" mass="20610">MLLKLIFYYLTAKCTLCCLEDVIPAIAEDMDNYDYCDTTRDINYKCRSNKRRSASLIVCQDYGIGELFNNRLCRSSALFGLSDIGIYNEPFDYERSMIGCRPYGGFCGEFYNGNYGRNMNYSMGTFEGGYGNCYPYEYDYRRMNSCGLSRRCGYGRGMHGRGMYGSRSCGSVYNNDNFY</sequence>
<accession>T0LCC6</accession>
<proteinExistence type="predicted"/>
<dbReference type="Proteomes" id="UP000053780">
    <property type="component" value="Unassembled WGS sequence"/>
</dbReference>
<protein>
    <submittedName>
        <fullName evidence="2">Uncharacterized protein</fullName>
    </submittedName>
</protein>
<keyword evidence="3" id="KW-1185">Reference proteome</keyword>
<keyword evidence="1" id="KW-0732">Signal</keyword>
<evidence type="ECO:0000313" key="2">
    <source>
        <dbReference type="EMBL" id="EQB61963.1"/>
    </source>
</evidence>
<feature type="chain" id="PRO_5004579904" evidence="1">
    <location>
        <begin position="18"/>
        <end position="179"/>
    </location>
</feature>